<keyword evidence="2" id="KW-1185">Reference proteome</keyword>
<reference evidence="1" key="2">
    <citation type="submission" date="2023-05" db="EMBL/GenBank/DDBJ databases">
        <authorList>
            <person name="Schelkunov M.I."/>
        </authorList>
    </citation>
    <scope>NUCLEOTIDE SEQUENCE</scope>
    <source>
        <strain evidence="1">Hsosn_3</strain>
        <tissue evidence="1">Leaf</tissue>
    </source>
</reference>
<evidence type="ECO:0000313" key="1">
    <source>
        <dbReference type="EMBL" id="KAK1371921.1"/>
    </source>
</evidence>
<reference evidence="1" key="1">
    <citation type="submission" date="2023-02" db="EMBL/GenBank/DDBJ databases">
        <title>Genome of toxic invasive species Heracleum sosnowskyi carries increased number of genes despite the absence of recent whole-genome duplications.</title>
        <authorList>
            <person name="Schelkunov M."/>
            <person name="Shtratnikova V."/>
            <person name="Makarenko M."/>
            <person name="Klepikova A."/>
            <person name="Omelchenko D."/>
            <person name="Novikova G."/>
            <person name="Obukhova E."/>
            <person name="Bogdanov V."/>
            <person name="Penin A."/>
            <person name="Logacheva M."/>
        </authorList>
    </citation>
    <scope>NUCLEOTIDE SEQUENCE</scope>
    <source>
        <strain evidence="1">Hsosn_3</strain>
        <tissue evidence="1">Leaf</tissue>
    </source>
</reference>
<organism evidence="1 2">
    <name type="scientific">Heracleum sosnowskyi</name>
    <dbReference type="NCBI Taxonomy" id="360622"/>
    <lineage>
        <taxon>Eukaryota</taxon>
        <taxon>Viridiplantae</taxon>
        <taxon>Streptophyta</taxon>
        <taxon>Embryophyta</taxon>
        <taxon>Tracheophyta</taxon>
        <taxon>Spermatophyta</taxon>
        <taxon>Magnoliopsida</taxon>
        <taxon>eudicotyledons</taxon>
        <taxon>Gunneridae</taxon>
        <taxon>Pentapetalae</taxon>
        <taxon>asterids</taxon>
        <taxon>campanulids</taxon>
        <taxon>Apiales</taxon>
        <taxon>Apiaceae</taxon>
        <taxon>Apioideae</taxon>
        <taxon>apioid superclade</taxon>
        <taxon>Tordylieae</taxon>
        <taxon>Tordyliinae</taxon>
        <taxon>Heracleum</taxon>
    </lineage>
</organism>
<sequence length="103" mass="11681">MDEYTTKQITDAHLHRNNKQEGSYAEEFELFILLQNKTALTPESFHTFTKNSPLLLPLRSGSDSVSVISSQDVGIPTKDMNNPYRNLPMCCSKGKHQLQCSTY</sequence>
<name>A0AAD8HS85_9APIA</name>
<comment type="caution">
    <text evidence="1">The sequence shown here is derived from an EMBL/GenBank/DDBJ whole genome shotgun (WGS) entry which is preliminary data.</text>
</comment>
<protein>
    <submittedName>
        <fullName evidence="1">Uncharacterized protein</fullName>
    </submittedName>
</protein>
<accession>A0AAD8HS85</accession>
<dbReference type="Proteomes" id="UP001237642">
    <property type="component" value="Unassembled WGS sequence"/>
</dbReference>
<proteinExistence type="predicted"/>
<dbReference type="AlphaFoldDB" id="A0AAD8HS85"/>
<dbReference type="EMBL" id="JAUIZM010000008">
    <property type="protein sequence ID" value="KAK1371921.1"/>
    <property type="molecule type" value="Genomic_DNA"/>
</dbReference>
<gene>
    <name evidence="1" type="ORF">POM88_038013</name>
</gene>
<evidence type="ECO:0000313" key="2">
    <source>
        <dbReference type="Proteomes" id="UP001237642"/>
    </source>
</evidence>